<dbReference type="Gene3D" id="3.30.310.170">
    <property type="entry name" value="Outer membrane protein assembly factor BamC"/>
    <property type="match status" value="1"/>
</dbReference>
<organism evidence="1 2">
    <name type="scientific">Litoribacillus peritrichatus</name>
    <dbReference type="NCBI Taxonomy" id="718191"/>
    <lineage>
        <taxon>Bacteria</taxon>
        <taxon>Pseudomonadati</taxon>
        <taxon>Pseudomonadota</taxon>
        <taxon>Gammaproteobacteria</taxon>
        <taxon>Oceanospirillales</taxon>
        <taxon>Oceanospirillaceae</taxon>
        <taxon>Litoribacillus</taxon>
    </lineage>
</organism>
<protein>
    <submittedName>
        <fullName evidence="1">Outer membrane protein assembly factor BamC</fullName>
    </submittedName>
</protein>
<name>A0ABP7N8T0_9GAMM</name>
<dbReference type="InterPro" id="IPR042268">
    <property type="entry name" value="BamC_C"/>
</dbReference>
<proteinExistence type="predicted"/>
<evidence type="ECO:0000313" key="2">
    <source>
        <dbReference type="Proteomes" id="UP001501565"/>
    </source>
</evidence>
<dbReference type="InterPro" id="IPR010653">
    <property type="entry name" value="NlpB/DapX"/>
</dbReference>
<dbReference type="Pfam" id="PF06804">
    <property type="entry name" value="Lipoprotein_18"/>
    <property type="match status" value="1"/>
</dbReference>
<dbReference type="EMBL" id="BAABBN010000015">
    <property type="protein sequence ID" value="GAA3939826.1"/>
    <property type="molecule type" value="Genomic_DNA"/>
</dbReference>
<dbReference type="PROSITE" id="PS51257">
    <property type="entry name" value="PROKAR_LIPOPROTEIN"/>
    <property type="match status" value="1"/>
</dbReference>
<sequence>MSVNVRSNGSGRWVKSLSFLSAALVLSSCSLFTDLDEEYKHIEATKPTQGLKGQSPTEFIDLYPVPELKKLGAGELVAEVPRPEPLSLTDDKDGVQLRKLDDQRWIVVAQPPNQVWPLVRQFWDLHRIAVVYEQPNKGVLETRWVKRNDERQSLMSRVKGRVYLGDDLLDKYRVSVEQGIRSGLTEVHVVQRSVGLYDSVSAPVVYEPNEAWPKQSENLALSAAVIDELITYLAKQVVSGQTTSFLAEGIVGESRVSIENTETNVVLQLEARFDRAWASVVNSEDERILKVTDRNRSEGNIFVTYNHRAKEEEPGIFARIFGADLIEESDRELILKVIEIDEYRAQVRVTDKDGNEIDKSEALEVLEFVKDRLY</sequence>
<dbReference type="Proteomes" id="UP001501565">
    <property type="component" value="Unassembled WGS sequence"/>
</dbReference>
<evidence type="ECO:0000313" key="1">
    <source>
        <dbReference type="EMBL" id="GAA3939826.1"/>
    </source>
</evidence>
<gene>
    <name evidence="1" type="primary">bamC</name>
    <name evidence="1" type="ORF">GCM10022277_39750</name>
</gene>
<reference evidence="2" key="1">
    <citation type="journal article" date="2019" name="Int. J. Syst. Evol. Microbiol.">
        <title>The Global Catalogue of Microorganisms (GCM) 10K type strain sequencing project: providing services to taxonomists for standard genome sequencing and annotation.</title>
        <authorList>
            <consortium name="The Broad Institute Genomics Platform"/>
            <consortium name="The Broad Institute Genome Sequencing Center for Infectious Disease"/>
            <person name="Wu L."/>
            <person name="Ma J."/>
        </authorList>
    </citation>
    <scope>NUCLEOTIDE SEQUENCE [LARGE SCALE GENOMIC DNA]</scope>
    <source>
        <strain evidence="2">JCM 17551</strain>
    </source>
</reference>
<accession>A0ABP7N8T0</accession>
<keyword evidence="2" id="KW-1185">Reference proteome</keyword>
<dbReference type="RefSeq" id="WP_344800393.1">
    <property type="nucleotide sequence ID" value="NZ_BAABBN010000015.1"/>
</dbReference>
<comment type="caution">
    <text evidence="1">The sequence shown here is derived from an EMBL/GenBank/DDBJ whole genome shotgun (WGS) entry which is preliminary data.</text>
</comment>